<name>A0A0E9SZV7_ANGAN</name>
<protein>
    <submittedName>
        <fullName evidence="1">Uncharacterized protein</fullName>
    </submittedName>
</protein>
<reference evidence="1" key="1">
    <citation type="submission" date="2014-11" db="EMBL/GenBank/DDBJ databases">
        <authorList>
            <person name="Amaro Gonzalez C."/>
        </authorList>
    </citation>
    <scope>NUCLEOTIDE SEQUENCE</scope>
</reference>
<evidence type="ECO:0000313" key="1">
    <source>
        <dbReference type="EMBL" id="JAH46874.1"/>
    </source>
</evidence>
<dbReference type="AlphaFoldDB" id="A0A0E9SZV7"/>
<organism evidence="1">
    <name type="scientific">Anguilla anguilla</name>
    <name type="common">European freshwater eel</name>
    <name type="synonym">Muraena anguilla</name>
    <dbReference type="NCBI Taxonomy" id="7936"/>
    <lineage>
        <taxon>Eukaryota</taxon>
        <taxon>Metazoa</taxon>
        <taxon>Chordata</taxon>
        <taxon>Craniata</taxon>
        <taxon>Vertebrata</taxon>
        <taxon>Euteleostomi</taxon>
        <taxon>Actinopterygii</taxon>
        <taxon>Neopterygii</taxon>
        <taxon>Teleostei</taxon>
        <taxon>Anguilliformes</taxon>
        <taxon>Anguillidae</taxon>
        <taxon>Anguilla</taxon>
    </lineage>
</organism>
<accession>A0A0E9SZV7</accession>
<proteinExistence type="predicted"/>
<sequence length="63" mass="7354">MAVCRQCYCIFNCYQCQQKPQDGQEGDYEVFCSGREGLWVRSCDITHGWTYSSVTEQQQRGMD</sequence>
<reference evidence="1" key="2">
    <citation type="journal article" date="2015" name="Fish Shellfish Immunol.">
        <title>Early steps in the European eel (Anguilla anguilla)-Vibrio vulnificus interaction in the gills: Role of the RtxA13 toxin.</title>
        <authorList>
            <person name="Callol A."/>
            <person name="Pajuelo D."/>
            <person name="Ebbesson L."/>
            <person name="Teles M."/>
            <person name="MacKenzie S."/>
            <person name="Amaro C."/>
        </authorList>
    </citation>
    <scope>NUCLEOTIDE SEQUENCE</scope>
</reference>
<dbReference type="EMBL" id="GBXM01061703">
    <property type="protein sequence ID" value="JAH46874.1"/>
    <property type="molecule type" value="Transcribed_RNA"/>
</dbReference>